<dbReference type="InterPro" id="IPR058846">
    <property type="entry name" value="PAS-like"/>
</dbReference>
<feature type="region of interest" description="Disordered" evidence="4">
    <location>
        <begin position="1"/>
        <end position="21"/>
    </location>
</feature>
<dbReference type="InterPro" id="IPR036097">
    <property type="entry name" value="HisK_dim/P_sf"/>
</dbReference>
<evidence type="ECO:0000313" key="8">
    <source>
        <dbReference type="Proteomes" id="UP000799753"/>
    </source>
</evidence>
<feature type="domain" description="Response regulatory" evidence="6">
    <location>
        <begin position="1019"/>
        <end position="1149"/>
    </location>
</feature>
<keyword evidence="8" id="KW-1185">Reference proteome</keyword>
<dbReference type="InterPro" id="IPR011006">
    <property type="entry name" value="CheY-like_superfamily"/>
</dbReference>
<sequence>MSSTIGIRGQGAPSISSPQPPESLRGIGMLDLLECDPRPALVFHSTAEVEALLVYWNPALAAIDSQSLLQALQSPDTADTDFVDDLPLFQSWISQGNNTSEPYFTYAGYSWIHVMVKDQWSVVSGTKNDPSTMPNETLERIPSKANPSTFDWTYDVPPAKMTPHIEWARNLPWANTPLGPLSRWSAQLKSMANLIMQDQRPAVLFWGPELIMIYNEAYIPLLGGFHPCMGISAAVALVDVWSEYFTPIVEQNMAGETVDKTDTLILLMRNNFMEETYFTFSFMPVFDSEGSTVGHYQVLVETTRDVVAQRRAQTLLQLSEEVPRARDPNAYWALTKDVLSRNDKDIPFALLYSVEASDSSESDSTATRFSDNHQDCTLRGFFGLPKDSPAALERLDLQQDRGFAPHFRQAMLARNPIIVQLDEGSAAADLVLHMECKGYGHPCRAVAICPINPTSSKDNILGYMVFALNPRRPYDDDYRQFIMVVSRLLSTSLTSILLHEEDIHRRERAIANAESMKRELKEQLLATEKEVERSAYKFQRFAERADIGIFIADINGRFSYRNEAWHKILDPRLAKCDMQLNEAWDVYIDEEFVEMGRARFEKLVNTKQHQTFELRLKRTWTPGPGLDGSVSDQQPMWVLLSSFPELSDTGEVLEIIGCFSDISRQKWGMKLQATQAEYARDSKKQLENFIDTTSHEMRNPLSAIVQCADSIISSHDGFDRSAELIPVSRSVLETTIDAAGTIVQCSKHMKTIVDDVLTMSKLDSGLFVMTPVDVQLQSIARDAVKMFEGEARAAGVGLDFRVAESCKQCQVDYVSLDPTRVLQILINLITNAIKFTRLEETRHISVNLDVSLEQPVQSVDGRVSFIRSTEAKEARTLQTDWEKGEIVYVTFSVQDTGRGLSDEEHKLLFARFYQGSPRTHIDYGGSGLGLFISRRLTEMHGGAIGFSSQAKVGSTFSFYVKSRRIATPPPNVDAATSLANLSIRTSASTLSNRSRDEKDNPPMLGRKFSENRTAAAGLDVLIVEDNLVNQRVLAKQLRNIGMNVAVANHGGEALEYLQTTTCCSASVTAQPLSLVLMDWEMPVMDGLTCVREIRRLQQQGVVRVHVPVIAVTANVRNEQVAEALKAGMDDVISKPFRIPELCACIYKTIESTSGK</sequence>
<dbReference type="InterPro" id="IPR003661">
    <property type="entry name" value="HisK_dim/P_dom"/>
</dbReference>
<dbReference type="CDD" id="cd00130">
    <property type="entry name" value="PAS"/>
    <property type="match status" value="1"/>
</dbReference>
<dbReference type="Gene3D" id="3.30.565.10">
    <property type="entry name" value="Histidine kinase-like ATPase, C-terminal domain"/>
    <property type="match status" value="1"/>
</dbReference>
<dbReference type="InterPro" id="IPR004358">
    <property type="entry name" value="Sig_transdc_His_kin-like_C"/>
</dbReference>
<dbReference type="Gene3D" id="3.30.450.20">
    <property type="entry name" value="PAS domain"/>
    <property type="match status" value="2"/>
</dbReference>
<dbReference type="PANTHER" id="PTHR43719">
    <property type="entry name" value="TWO-COMPONENT HISTIDINE KINASE"/>
    <property type="match status" value="1"/>
</dbReference>
<dbReference type="InterPro" id="IPR000014">
    <property type="entry name" value="PAS"/>
</dbReference>
<evidence type="ECO:0000313" key="7">
    <source>
        <dbReference type="EMBL" id="KAF2638197.1"/>
    </source>
</evidence>
<dbReference type="InterPro" id="IPR005467">
    <property type="entry name" value="His_kinase_dom"/>
</dbReference>
<dbReference type="Gene3D" id="3.40.50.2300">
    <property type="match status" value="1"/>
</dbReference>
<protein>
    <submittedName>
        <fullName evidence="7">Uncharacterized protein</fullName>
    </submittedName>
</protein>
<dbReference type="InterPro" id="IPR050956">
    <property type="entry name" value="2C_system_His_kinase"/>
</dbReference>
<feature type="modified residue" description="4-aspartylphosphate" evidence="2">
    <location>
        <position position="1078"/>
    </location>
</feature>
<accession>A0A6A6RSL1</accession>
<dbReference type="SUPFAM" id="SSF52172">
    <property type="entry name" value="CheY-like"/>
    <property type="match status" value="1"/>
</dbReference>
<dbReference type="Pfam" id="PF26131">
    <property type="entry name" value="PAS-like"/>
    <property type="match status" value="1"/>
</dbReference>
<dbReference type="SUPFAM" id="SSF55874">
    <property type="entry name" value="ATPase domain of HSP90 chaperone/DNA topoisomerase II/histidine kinase"/>
    <property type="match status" value="1"/>
</dbReference>
<dbReference type="InterPro" id="IPR001789">
    <property type="entry name" value="Sig_transdc_resp-reg_receiver"/>
</dbReference>
<evidence type="ECO:0000256" key="1">
    <source>
        <dbReference type="ARBA" id="ARBA00022553"/>
    </source>
</evidence>
<dbReference type="PRINTS" id="PR00344">
    <property type="entry name" value="BCTRLSENSOR"/>
</dbReference>
<dbReference type="PROSITE" id="PS50110">
    <property type="entry name" value="RESPONSE_REGULATORY"/>
    <property type="match status" value="1"/>
</dbReference>
<feature type="domain" description="Histidine kinase" evidence="5">
    <location>
        <begin position="692"/>
        <end position="964"/>
    </location>
</feature>
<organism evidence="7 8">
    <name type="scientific">Massarina eburnea CBS 473.64</name>
    <dbReference type="NCBI Taxonomy" id="1395130"/>
    <lineage>
        <taxon>Eukaryota</taxon>
        <taxon>Fungi</taxon>
        <taxon>Dikarya</taxon>
        <taxon>Ascomycota</taxon>
        <taxon>Pezizomycotina</taxon>
        <taxon>Dothideomycetes</taxon>
        <taxon>Pleosporomycetidae</taxon>
        <taxon>Pleosporales</taxon>
        <taxon>Massarineae</taxon>
        <taxon>Massarinaceae</taxon>
        <taxon>Massarina</taxon>
    </lineage>
</organism>
<dbReference type="SUPFAM" id="SSF47384">
    <property type="entry name" value="Homodimeric domain of signal transducing histidine kinase"/>
    <property type="match status" value="1"/>
</dbReference>
<dbReference type="Gene3D" id="1.10.287.130">
    <property type="match status" value="1"/>
</dbReference>
<feature type="coiled-coil region" evidence="3">
    <location>
        <begin position="503"/>
        <end position="530"/>
    </location>
</feature>
<dbReference type="SMART" id="SM00388">
    <property type="entry name" value="HisKA"/>
    <property type="match status" value="1"/>
</dbReference>
<evidence type="ECO:0000259" key="6">
    <source>
        <dbReference type="PROSITE" id="PS50110"/>
    </source>
</evidence>
<dbReference type="Pfam" id="PF02518">
    <property type="entry name" value="HATPase_c"/>
    <property type="match status" value="1"/>
</dbReference>
<evidence type="ECO:0000259" key="5">
    <source>
        <dbReference type="PROSITE" id="PS50109"/>
    </source>
</evidence>
<keyword evidence="3" id="KW-0175">Coiled coil</keyword>
<dbReference type="CDD" id="cd00082">
    <property type="entry name" value="HisKA"/>
    <property type="match status" value="1"/>
</dbReference>
<dbReference type="InterPro" id="IPR036890">
    <property type="entry name" value="HATPase_C_sf"/>
</dbReference>
<dbReference type="PANTHER" id="PTHR43719:SF30">
    <property type="entry name" value="TWO-COMPONENT SYSTEM RESPONSE REGULATOR"/>
    <property type="match status" value="1"/>
</dbReference>
<keyword evidence="1 2" id="KW-0597">Phosphoprotein</keyword>
<dbReference type="OrthoDB" id="60033at2759"/>
<reference evidence="7" key="1">
    <citation type="journal article" date="2020" name="Stud. Mycol.">
        <title>101 Dothideomycetes genomes: a test case for predicting lifestyles and emergence of pathogens.</title>
        <authorList>
            <person name="Haridas S."/>
            <person name="Albert R."/>
            <person name="Binder M."/>
            <person name="Bloem J."/>
            <person name="Labutti K."/>
            <person name="Salamov A."/>
            <person name="Andreopoulos B."/>
            <person name="Baker S."/>
            <person name="Barry K."/>
            <person name="Bills G."/>
            <person name="Bluhm B."/>
            <person name="Cannon C."/>
            <person name="Castanera R."/>
            <person name="Culley D."/>
            <person name="Daum C."/>
            <person name="Ezra D."/>
            <person name="Gonzalez J."/>
            <person name="Henrissat B."/>
            <person name="Kuo A."/>
            <person name="Liang C."/>
            <person name="Lipzen A."/>
            <person name="Lutzoni F."/>
            <person name="Magnuson J."/>
            <person name="Mondo S."/>
            <person name="Nolan M."/>
            <person name="Ohm R."/>
            <person name="Pangilinan J."/>
            <person name="Park H.-J."/>
            <person name="Ramirez L."/>
            <person name="Alfaro M."/>
            <person name="Sun H."/>
            <person name="Tritt A."/>
            <person name="Yoshinaga Y."/>
            <person name="Zwiers L.-H."/>
            <person name="Turgeon B."/>
            <person name="Goodwin S."/>
            <person name="Spatafora J."/>
            <person name="Crous P."/>
            <person name="Grigoriev I."/>
        </authorList>
    </citation>
    <scope>NUCLEOTIDE SEQUENCE</scope>
    <source>
        <strain evidence="7">CBS 473.64</strain>
    </source>
</reference>
<dbReference type="Pfam" id="PF00512">
    <property type="entry name" value="HisKA"/>
    <property type="match status" value="1"/>
</dbReference>
<dbReference type="Proteomes" id="UP000799753">
    <property type="component" value="Unassembled WGS sequence"/>
</dbReference>
<evidence type="ECO:0000256" key="4">
    <source>
        <dbReference type="SAM" id="MobiDB-lite"/>
    </source>
</evidence>
<dbReference type="SMART" id="SM00387">
    <property type="entry name" value="HATPase_c"/>
    <property type="match status" value="1"/>
</dbReference>
<evidence type="ECO:0000256" key="3">
    <source>
        <dbReference type="SAM" id="Coils"/>
    </source>
</evidence>
<dbReference type="EMBL" id="MU006790">
    <property type="protein sequence ID" value="KAF2638197.1"/>
    <property type="molecule type" value="Genomic_DNA"/>
</dbReference>
<gene>
    <name evidence="7" type="ORF">P280DRAFT_431327</name>
</gene>
<dbReference type="SUPFAM" id="SSF55785">
    <property type="entry name" value="PYP-like sensor domain (PAS domain)"/>
    <property type="match status" value="1"/>
</dbReference>
<feature type="region of interest" description="Disordered" evidence="4">
    <location>
        <begin position="989"/>
        <end position="1008"/>
    </location>
</feature>
<dbReference type="InterPro" id="IPR003594">
    <property type="entry name" value="HATPase_dom"/>
</dbReference>
<name>A0A6A6RSL1_9PLEO</name>
<dbReference type="GO" id="GO:0000155">
    <property type="term" value="F:phosphorelay sensor kinase activity"/>
    <property type="evidence" value="ECO:0007669"/>
    <property type="project" value="InterPro"/>
</dbReference>
<dbReference type="SMART" id="SM00448">
    <property type="entry name" value="REC"/>
    <property type="match status" value="1"/>
</dbReference>
<evidence type="ECO:0000256" key="2">
    <source>
        <dbReference type="PROSITE-ProRule" id="PRU00169"/>
    </source>
</evidence>
<dbReference type="InterPro" id="IPR035965">
    <property type="entry name" value="PAS-like_dom_sf"/>
</dbReference>
<dbReference type="AlphaFoldDB" id="A0A6A6RSL1"/>
<proteinExistence type="predicted"/>
<dbReference type="CDD" id="cd17546">
    <property type="entry name" value="REC_hyHK_CKI1_RcsC-like"/>
    <property type="match status" value="1"/>
</dbReference>
<dbReference type="PROSITE" id="PS50109">
    <property type="entry name" value="HIS_KIN"/>
    <property type="match status" value="1"/>
</dbReference>
<dbReference type="Pfam" id="PF00072">
    <property type="entry name" value="Response_reg"/>
    <property type="match status" value="1"/>
</dbReference>